<evidence type="ECO:0000256" key="3">
    <source>
        <dbReference type="ARBA" id="ARBA00023163"/>
    </source>
</evidence>
<evidence type="ECO:0000313" key="6">
    <source>
        <dbReference type="Proteomes" id="UP000031670"/>
    </source>
</evidence>
<evidence type="ECO:0000256" key="1">
    <source>
        <dbReference type="ARBA" id="ARBA00023015"/>
    </source>
</evidence>
<dbReference type="AlphaFoldDB" id="A0A0B8PCI7"/>
<dbReference type="InterPro" id="IPR020449">
    <property type="entry name" value="Tscrpt_reg_AraC-type_HTH"/>
</dbReference>
<evidence type="ECO:0000259" key="4">
    <source>
        <dbReference type="PROSITE" id="PS01124"/>
    </source>
</evidence>
<reference evidence="5 6" key="1">
    <citation type="submission" date="2015-01" db="EMBL/GenBank/DDBJ databases">
        <title>Vibrio sp. C5 JCM 19232 whole genome shotgun sequence.</title>
        <authorList>
            <person name="Sawabe T."/>
            <person name="Meirelles P."/>
            <person name="Feng G."/>
            <person name="Sayaka M."/>
            <person name="Hattori M."/>
            <person name="Ohkuma M."/>
        </authorList>
    </citation>
    <scope>NUCLEOTIDE SEQUENCE [LARGE SCALE GENOMIC DNA]</scope>
    <source>
        <strain evidence="5 6">JCM19232</strain>
    </source>
</reference>
<keyword evidence="3" id="KW-0804">Transcription</keyword>
<keyword evidence="2" id="KW-0238">DNA-binding</keyword>
<dbReference type="SMART" id="SM00342">
    <property type="entry name" value="HTH_ARAC"/>
    <property type="match status" value="1"/>
</dbReference>
<keyword evidence="1" id="KW-0805">Transcription regulation</keyword>
<dbReference type="PANTHER" id="PTHR43436">
    <property type="entry name" value="ARAC-FAMILY TRANSCRIPTIONAL REGULATOR"/>
    <property type="match status" value="1"/>
</dbReference>
<dbReference type="Proteomes" id="UP000031670">
    <property type="component" value="Unassembled WGS sequence"/>
</dbReference>
<dbReference type="Pfam" id="PF12833">
    <property type="entry name" value="HTH_18"/>
    <property type="match status" value="1"/>
</dbReference>
<dbReference type="PANTHER" id="PTHR43436:SF1">
    <property type="entry name" value="TRANSCRIPTIONAL REGULATORY PROTEIN"/>
    <property type="match status" value="1"/>
</dbReference>
<name>A0A0B8PCI7_9VIBR</name>
<dbReference type="InterPro" id="IPR018060">
    <property type="entry name" value="HTH_AraC"/>
</dbReference>
<evidence type="ECO:0000313" key="5">
    <source>
        <dbReference type="EMBL" id="GAM64086.1"/>
    </source>
</evidence>
<feature type="domain" description="HTH araC/xylS-type" evidence="4">
    <location>
        <begin position="208"/>
        <end position="305"/>
    </location>
</feature>
<gene>
    <name evidence="5" type="ORF">JCM19232_3362</name>
</gene>
<protein>
    <submittedName>
        <fullName evidence="5">Transcriptional regulator</fullName>
    </submittedName>
</protein>
<organism evidence="5 6">
    <name type="scientific">Vibrio ishigakensis</name>
    <dbReference type="NCBI Taxonomy" id="1481914"/>
    <lineage>
        <taxon>Bacteria</taxon>
        <taxon>Pseudomonadati</taxon>
        <taxon>Pseudomonadota</taxon>
        <taxon>Gammaproteobacteria</taxon>
        <taxon>Vibrionales</taxon>
        <taxon>Vibrionaceae</taxon>
        <taxon>Vibrio</taxon>
    </lineage>
</organism>
<dbReference type="Pfam" id="PF06719">
    <property type="entry name" value="AraC_N"/>
    <property type="match status" value="1"/>
</dbReference>
<dbReference type="PROSITE" id="PS00041">
    <property type="entry name" value="HTH_ARAC_FAMILY_1"/>
    <property type="match status" value="1"/>
</dbReference>
<dbReference type="PROSITE" id="PS01124">
    <property type="entry name" value="HTH_ARAC_FAMILY_2"/>
    <property type="match status" value="1"/>
</dbReference>
<dbReference type="SUPFAM" id="SSF46689">
    <property type="entry name" value="Homeodomain-like"/>
    <property type="match status" value="2"/>
</dbReference>
<dbReference type="GO" id="GO:0043565">
    <property type="term" value="F:sequence-specific DNA binding"/>
    <property type="evidence" value="ECO:0007669"/>
    <property type="project" value="InterPro"/>
</dbReference>
<reference evidence="5 6" key="2">
    <citation type="submission" date="2015-01" db="EMBL/GenBank/DDBJ databases">
        <authorList>
            <consortium name="NBRP consortium"/>
            <person name="Sawabe T."/>
            <person name="Meirelles P."/>
            <person name="Feng G."/>
            <person name="Sayaka M."/>
            <person name="Hattori M."/>
            <person name="Ohkuma M."/>
        </authorList>
    </citation>
    <scope>NUCLEOTIDE SEQUENCE [LARGE SCALE GENOMIC DNA]</scope>
    <source>
        <strain evidence="5 6">JCM19232</strain>
    </source>
</reference>
<proteinExistence type="predicted"/>
<comment type="caution">
    <text evidence="5">The sequence shown here is derived from an EMBL/GenBank/DDBJ whole genome shotgun (WGS) entry which is preliminary data.</text>
</comment>
<dbReference type="EMBL" id="BBSA01000011">
    <property type="protein sequence ID" value="GAM64086.1"/>
    <property type="molecule type" value="Genomic_DNA"/>
</dbReference>
<dbReference type="PRINTS" id="PR00032">
    <property type="entry name" value="HTHARAC"/>
</dbReference>
<sequence length="313" mass="34294">MSKNCLFVSLVRLVDIMLKQKIKALVESRLSEDGMFETGIKGVSLFKVTDSIPCAPAVYDPTVIVILSGKKEAILEGDRYVYDNSQYMCCTVSLPVEAGTPDASPEDPLLGVYISLDTKVMTELAIEMESAAGAIKIPKSSEQPPGLSLANWDDNFADALFRLLQIGDDKTDIAVLGESRLRELYYAVLKGDAGISARRAFGIGNEIARSIEYLSLNLGKNVTIDELASLVGMSRAVFHRKFKQATRMSPIQFMKSMRLNNAAMKIAAGMNVSEAAMAVGYVSSSQFSREFKRMYGQSPKQWSQSKALLENIA</sequence>
<dbReference type="Gene3D" id="1.10.10.60">
    <property type="entry name" value="Homeodomain-like"/>
    <property type="match status" value="2"/>
</dbReference>
<dbReference type="GO" id="GO:0003700">
    <property type="term" value="F:DNA-binding transcription factor activity"/>
    <property type="evidence" value="ECO:0007669"/>
    <property type="project" value="InterPro"/>
</dbReference>
<dbReference type="InterPro" id="IPR018062">
    <property type="entry name" value="HTH_AraC-typ_CS"/>
</dbReference>
<accession>A0A0B8PCI7</accession>
<dbReference type="InterPro" id="IPR009594">
    <property type="entry name" value="Tscrpt_reg_HTH_AraC_N"/>
</dbReference>
<evidence type="ECO:0000256" key="2">
    <source>
        <dbReference type="ARBA" id="ARBA00023125"/>
    </source>
</evidence>
<dbReference type="InterPro" id="IPR009057">
    <property type="entry name" value="Homeodomain-like_sf"/>
</dbReference>